<keyword evidence="3" id="KW-1185">Reference proteome</keyword>
<feature type="region of interest" description="Disordered" evidence="1">
    <location>
        <begin position="105"/>
        <end position="146"/>
    </location>
</feature>
<dbReference type="RefSeq" id="WP_088819078.1">
    <property type="nucleotide sequence ID" value="NZ_FYEZ01000003.1"/>
</dbReference>
<proteinExistence type="predicted"/>
<gene>
    <name evidence="2" type="ORF">SAMN05445756_2100</name>
</gene>
<dbReference type="AlphaFoldDB" id="A0A212U6I7"/>
<feature type="compositionally biased region" description="Polar residues" evidence="1">
    <location>
        <begin position="195"/>
        <end position="204"/>
    </location>
</feature>
<evidence type="ECO:0000313" key="3">
    <source>
        <dbReference type="Proteomes" id="UP000198122"/>
    </source>
</evidence>
<protein>
    <submittedName>
        <fullName evidence="2">Uncharacterized membrane protein ArfC</fullName>
    </submittedName>
</protein>
<accession>A0A212U6I7</accession>
<evidence type="ECO:0000256" key="1">
    <source>
        <dbReference type="SAM" id="MobiDB-lite"/>
    </source>
</evidence>
<organism evidence="2 3">
    <name type="scientific">Kytococcus aerolatus</name>
    <dbReference type="NCBI Taxonomy" id="592308"/>
    <lineage>
        <taxon>Bacteria</taxon>
        <taxon>Bacillati</taxon>
        <taxon>Actinomycetota</taxon>
        <taxon>Actinomycetes</taxon>
        <taxon>Micrococcales</taxon>
        <taxon>Kytococcaceae</taxon>
        <taxon>Kytococcus</taxon>
    </lineage>
</organism>
<feature type="region of interest" description="Disordered" evidence="1">
    <location>
        <begin position="183"/>
        <end position="272"/>
    </location>
</feature>
<feature type="region of interest" description="Disordered" evidence="1">
    <location>
        <begin position="54"/>
        <end position="82"/>
    </location>
</feature>
<feature type="compositionally biased region" description="Basic and acidic residues" evidence="1">
    <location>
        <begin position="127"/>
        <end position="146"/>
    </location>
</feature>
<dbReference type="Proteomes" id="UP000198122">
    <property type="component" value="Unassembled WGS sequence"/>
</dbReference>
<reference evidence="2 3" key="1">
    <citation type="submission" date="2017-06" db="EMBL/GenBank/DDBJ databases">
        <authorList>
            <person name="Kim H.J."/>
            <person name="Triplett B.A."/>
        </authorList>
    </citation>
    <scope>NUCLEOTIDE SEQUENCE [LARGE SCALE GENOMIC DNA]</scope>
    <source>
        <strain evidence="2 3">DSM 22179</strain>
    </source>
</reference>
<feature type="compositionally biased region" description="Acidic residues" evidence="1">
    <location>
        <begin position="230"/>
        <end position="249"/>
    </location>
</feature>
<evidence type="ECO:0000313" key="2">
    <source>
        <dbReference type="EMBL" id="SNC73701.1"/>
    </source>
</evidence>
<sequence length="315" mass="33367">MNGNWWLILLSFLLGALVTWLWSVRSVTRVIPASEYDRHLDAIADVDDDRVEVEDDRDDVRYADDDAEPADGSAATGGDDDAVRYSERSAAATGAAGVAGAAALGAGDDEDAPVKESKRSKRKKRDRRAEARREAEARRQEEALREEEAVFDAAALDDGDTQVVSTGTGVAAAGAAGGVAAAGSQLEGDDERATQLASDSTQAIPTVDAGAYPLGDEEDAGSAENREPVGDELVDPEESLELDELDGDEPYGPGSARAAADGSGPEGWIIKGNADSGLFHTIESPGYADTQAEVWFADEESARAAGFRHWDRRKR</sequence>
<dbReference type="EMBL" id="FYEZ01000003">
    <property type="protein sequence ID" value="SNC73701.1"/>
    <property type="molecule type" value="Genomic_DNA"/>
</dbReference>
<name>A0A212U6I7_9MICO</name>
<dbReference type="OrthoDB" id="4871889at2"/>